<dbReference type="PATRIC" id="fig|742742.3.peg.366"/>
<dbReference type="HOGENOM" id="CLU_2478458_0_0_11"/>
<proteinExistence type="predicted"/>
<comment type="caution">
    <text evidence="1">The sequence shown here is derived from an EMBL/GenBank/DDBJ whole genome shotgun (WGS) entry which is preliminary data.</text>
</comment>
<dbReference type="eggNOG" id="ENOG5031UYA">
    <property type="taxonomic scope" value="Bacteria"/>
</dbReference>
<accession>G1WGB8</accession>
<reference evidence="1 2" key="1">
    <citation type="submission" date="2011-06" db="EMBL/GenBank/DDBJ databases">
        <title>The Genome Sequence of Collinsella tanakaei YIT 12063.</title>
        <authorList>
            <consortium name="The Broad Institute Genome Sequencing Platform"/>
            <person name="Earl A."/>
            <person name="Ward D."/>
            <person name="Feldgarden M."/>
            <person name="Gevers D."/>
            <person name="Morotomi M."/>
            <person name="Young S.K."/>
            <person name="Zeng Q."/>
            <person name="Gargeya S."/>
            <person name="Fitzgerald M."/>
            <person name="Haas B."/>
            <person name="Abouelleil A."/>
            <person name="Alvarado L."/>
            <person name="Arachchi H.M."/>
            <person name="Berlin A."/>
            <person name="Brown A."/>
            <person name="Chapman S.B."/>
            <person name="Chen Z."/>
            <person name="Dunbar C."/>
            <person name="Freedman E."/>
            <person name="Gearin G."/>
            <person name="Gellesch M."/>
            <person name="Goldberg J."/>
            <person name="Griggs A."/>
            <person name="Gujja S."/>
            <person name="Heiman D."/>
            <person name="Howarth C."/>
            <person name="Larson L."/>
            <person name="Lui A."/>
            <person name="MacDonald P.J.P."/>
            <person name="Mehta T."/>
            <person name="Montmayeur A."/>
            <person name="Murphy C."/>
            <person name="Neiman D."/>
            <person name="Pearson M."/>
            <person name="Priest M."/>
            <person name="Roberts A."/>
            <person name="Saif S."/>
            <person name="Shea T."/>
            <person name="Shenoy N."/>
            <person name="Sisk P."/>
            <person name="Stolte C."/>
            <person name="Sykes S."/>
            <person name="Wortman J."/>
            <person name="Nusbaum C."/>
            <person name="Birren B."/>
        </authorList>
    </citation>
    <scope>NUCLEOTIDE SEQUENCE [LARGE SCALE GENOMIC DNA]</scope>
    <source>
        <strain evidence="1 2">YIT 12063</strain>
    </source>
</reference>
<dbReference type="EMBL" id="ADLS01000006">
    <property type="protein sequence ID" value="EGX67369.1"/>
    <property type="molecule type" value="Genomic_DNA"/>
</dbReference>
<dbReference type="Proteomes" id="UP000004830">
    <property type="component" value="Unassembled WGS sequence"/>
</dbReference>
<evidence type="ECO:0000313" key="1">
    <source>
        <dbReference type="EMBL" id="EGX67369.1"/>
    </source>
</evidence>
<dbReference type="OrthoDB" id="2056568at2"/>
<name>G1WGB8_9ACTN</name>
<organism evidence="1 2">
    <name type="scientific">Collinsella tanakaei YIT 12063</name>
    <dbReference type="NCBI Taxonomy" id="742742"/>
    <lineage>
        <taxon>Bacteria</taxon>
        <taxon>Bacillati</taxon>
        <taxon>Actinomycetota</taxon>
        <taxon>Coriobacteriia</taxon>
        <taxon>Coriobacteriales</taxon>
        <taxon>Coriobacteriaceae</taxon>
        <taxon>Collinsella</taxon>
    </lineage>
</organism>
<dbReference type="AlphaFoldDB" id="G1WGB8"/>
<protein>
    <recommendedName>
        <fullName evidence="3">Early E1A protein</fullName>
    </recommendedName>
</protein>
<dbReference type="RefSeq" id="WP_009140417.1">
    <property type="nucleotide sequence ID" value="NZ_JH126467.1"/>
</dbReference>
<evidence type="ECO:0000313" key="2">
    <source>
        <dbReference type="Proteomes" id="UP000004830"/>
    </source>
</evidence>
<sequence length="90" mass="9942">MSMLSTGNGRPQVCALNLVRIVRGEVPYARAKGIDRALIDLPSTERWRVRPDAQWVVESYEPRVVVDDVTLDVLTDGMDGDNAVTLSISD</sequence>
<evidence type="ECO:0008006" key="3">
    <source>
        <dbReference type="Google" id="ProtNLM"/>
    </source>
</evidence>
<dbReference type="GeneID" id="62758168"/>
<dbReference type="STRING" id="742742.HMPREF9452_00381"/>
<gene>
    <name evidence="1" type="ORF">HMPREF9452_00381</name>
</gene>
<keyword evidence="2" id="KW-1185">Reference proteome</keyword>